<evidence type="ECO:0000313" key="4">
    <source>
        <dbReference type="Proteomes" id="UP001482520"/>
    </source>
</evidence>
<dbReference type="InterPro" id="IPR001387">
    <property type="entry name" value="Cro/C1-type_HTH"/>
</dbReference>
<reference evidence="3 4" key="1">
    <citation type="submission" date="2024-02" db="EMBL/GenBank/DDBJ databases">
        <title>Full genome sequence of Nocardioides kribbensis.</title>
        <authorList>
            <person name="Poletto B.L."/>
            <person name="Silva G."/>
            <person name="Galante D."/>
            <person name="Campos K.R."/>
            <person name="Santos M.B.N."/>
            <person name="Sacchi C.T."/>
        </authorList>
    </citation>
    <scope>NUCLEOTIDE SEQUENCE [LARGE SCALE GENOMIC DNA]</scope>
    <source>
        <strain evidence="3 4">O4R</strain>
    </source>
</reference>
<keyword evidence="4" id="KW-1185">Reference proteome</keyword>
<organism evidence="3 4">
    <name type="scientific">Nocardioides kribbensis</name>
    <dbReference type="NCBI Taxonomy" id="305517"/>
    <lineage>
        <taxon>Bacteria</taxon>
        <taxon>Bacillati</taxon>
        <taxon>Actinomycetota</taxon>
        <taxon>Actinomycetes</taxon>
        <taxon>Propionibacteriales</taxon>
        <taxon>Nocardioidaceae</taxon>
        <taxon>Nocardioides</taxon>
    </lineage>
</organism>
<dbReference type="InterPro" id="IPR010982">
    <property type="entry name" value="Lambda_DNA-bd_dom_sf"/>
</dbReference>
<feature type="compositionally biased region" description="Basic and acidic residues" evidence="1">
    <location>
        <begin position="387"/>
        <end position="401"/>
    </location>
</feature>
<dbReference type="Proteomes" id="UP001482520">
    <property type="component" value="Unassembled WGS sequence"/>
</dbReference>
<feature type="region of interest" description="Disordered" evidence="1">
    <location>
        <begin position="1"/>
        <end position="27"/>
    </location>
</feature>
<dbReference type="Pfam" id="PF13413">
    <property type="entry name" value="HTH_25"/>
    <property type="match status" value="1"/>
</dbReference>
<comment type="caution">
    <text evidence="3">The sequence shown here is derived from an EMBL/GenBank/DDBJ whole genome shotgun (WGS) entry which is preliminary data.</text>
</comment>
<feature type="region of interest" description="Disordered" evidence="1">
    <location>
        <begin position="378"/>
        <end position="401"/>
    </location>
</feature>
<evidence type="ECO:0000256" key="2">
    <source>
        <dbReference type="SAM" id="Phobius"/>
    </source>
</evidence>
<feature type="compositionally biased region" description="Low complexity" evidence="1">
    <location>
        <begin position="198"/>
        <end position="214"/>
    </location>
</feature>
<dbReference type="CDD" id="cd00093">
    <property type="entry name" value="HTH_XRE"/>
    <property type="match status" value="1"/>
</dbReference>
<keyword evidence="2" id="KW-0812">Transmembrane</keyword>
<feature type="transmembrane region" description="Helical" evidence="2">
    <location>
        <begin position="38"/>
        <end position="56"/>
    </location>
</feature>
<sequence>MNDIRTDLTEPAEGVTESLAADEHGEAPRTVEVRRNGVLAGAIGGVAALVAAAYLARATATGAALDWALCAVMGLVAVGHALVVRDARTPLFVADDLGVRLRTGRTWRGLPWTQIEAVEVLPRRRVVRDGAIDVLAGDDDPISVPLSVSTRVVGVEPGATVVDALDALAGGAVEVVEIEGYEYLDDEAWAAVHDGDPATGHTEAAAGTAAAAGADADHPVTQQVTAEQAPAAGTDEVPAATAPPAGPDDTAVRPAVGASAAAYAPGDDGGRLAHEEAEEDAGRSHDPRPALAQAIGDLASRLPWRRERAADGDSSDDDSSRDAPAGTGAVRGPGSPVGAPVMGRPEVTPSATPSPLREPVVAVRSEIRTDLVHGANALDLADDESDDHTRRGLPEARELRRSGSVSLVEDTVVWGDRVSPIATAGDAVAPIVIDDLGAEPAEDPVIGPELAAARTRLGLSVDQLAERTRIRPHVIESIEVDDFAPCGGDFYARGHLRTLARVLGVDVAPLLADYDARYADAPINPRRVFEAELGAGGAIRGTRGGPNWSIMIAAVMALVLCWSVARLVMDQPVDLRDPAPNLPAAVQSSAGARVPVTLTAAGGGATVWVRDGDNELVFKGTLTFGQVKVIDKVSQPVRVQSSDGSVEVAVDGQDRGALGATGKTAQDTFTVED</sequence>
<evidence type="ECO:0000313" key="3">
    <source>
        <dbReference type="EMBL" id="MEQ7847300.1"/>
    </source>
</evidence>
<protein>
    <submittedName>
        <fullName evidence="3">Helix-turn-helix domain-containing protein</fullName>
    </submittedName>
</protein>
<accession>A0ABV1NXS3</accession>
<keyword evidence="2" id="KW-1133">Transmembrane helix</keyword>
<dbReference type="InterPro" id="IPR050400">
    <property type="entry name" value="Bact_Cytoskel_RodZ"/>
</dbReference>
<proteinExistence type="predicted"/>
<feature type="compositionally biased region" description="Low complexity" evidence="1">
    <location>
        <begin position="238"/>
        <end position="266"/>
    </location>
</feature>
<dbReference type="RefSeq" id="WP_349804380.1">
    <property type="nucleotide sequence ID" value="NZ_JBEGDP010000007.1"/>
</dbReference>
<keyword evidence="2" id="KW-0472">Membrane</keyword>
<dbReference type="EMBL" id="JBEGDP010000007">
    <property type="protein sequence ID" value="MEQ7847300.1"/>
    <property type="molecule type" value="Genomic_DNA"/>
</dbReference>
<gene>
    <name evidence="3" type="ORF">V6R90_08410</name>
</gene>
<dbReference type="PANTHER" id="PTHR34475:SF1">
    <property type="entry name" value="CYTOSKELETON PROTEIN RODZ"/>
    <property type="match status" value="1"/>
</dbReference>
<feature type="compositionally biased region" description="Basic and acidic residues" evidence="1">
    <location>
        <begin position="268"/>
        <end position="288"/>
    </location>
</feature>
<name>A0ABV1NXS3_9ACTN</name>
<evidence type="ECO:0000256" key="1">
    <source>
        <dbReference type="SAM" id="MobiDB-lite"/>
    </source>
</evidence>
<feature type="region of interest" description="Disordered" evidence="1">
    <location>
        <begin position="194"/>
        <end position="359"/>
    </location>
</feature>
<dbReference type="PANTHER" id="PTHR34475">
    <property type="match status" value="1"/>
</dbReference>
<feature type="transmembrane region" description="Helical" evidence="2">
    <location>
        <begin position="63"/>
        <end position="83"/>
    </location>
</feature>
<dbReference type="SUPFAM" id="SSF47413">
    <property type="entry name" value="lambda repressor-like DNA-binding domains"/>
    <property type="match status" value="1"/>
</dbReference>
<dbReference type="Gene3D" id="1.10.260.40">
    <property type="entry name" value="lambda repressor-like DNA-binding domains"/>
    <property type="match status" value="1"/>
</dbReference>